<evidence type="ECO:0000313" key="4">
    <source>
        <dbReference type="Proteomes" id="UP000826271"/>
    </source>
</evidence>
<accession>A0AAV6X1K2</accession>
<name>A0AAV6X1K2_9LAMI</name>
<evidence type="ECO:0000256" key="2">
    <source>
        <dbReference type="SAM" id="MobiDB-lite"/>
    </source>
</evidence>
<dbReference type="PANTHER" id="PTHR24177:SF435">
    <property type="entry name" value="ANKYRIN REPEAT-CONTAINING PROTEIN NPR4-LIKE"/>
    <property type="match status" value="1"/>
</dbReference>
<keyword evidence="1" id="KW-0040">ANK repeat</keyword>
<organism evidence="3 4">
    <name type="scientific">Buddleja alternifolia</name>
    <dbReference type="NCBI Taxonomy" id="168488"/>
    <lineage>
        <taxon>Eukaryota</taxon>
        <taxon>Viridiplantae</taxon>
        <taxon>Streptophyta</taxon>
        <taxon>Embryophyta</taxon>
        <taxon>Tracheophyta</taxon>
        <taxon>Spermatophyta</taxon>
        <taxon>Magnoliopsida</taxon>
        <taxon>eudicotyledons</taxon>
        <taxon>Gunneridae</taxon>
        <taxon>Pentapetalae</taxon>
        <taxon>asterids</taxon>
        <taxon>lamiids</taxon>
        <taxon>Lamiales</taxon>
        <taxon>Scrophulariaceae</taxon>
        <taxon>Buddlejeae</taxon>
        <taxon>Buddleja</taxon>
    </lineage>
</organism>
<feature type="repeat" description="ANK" evidence="1">
    <location>
        <begin position="239"/>
        <end position="271"/>
    </location>
</feature>
<dbReference type="PANTHER" id="PTHR24177">
    <property type="entry name" value="CASKIN"/>
    <property type="match status" value="1"/>
</dbReference>
<dbReference type="AlphaFoldDB" id="A0AAV6X1K2"/>
<keyword evidence="4" id="KW-1185">Reference proteome</keyword>
<evidence type="ECO:0000256" key="1">
    <source>
        <dbReference type="PROSITE-ProRule" id="PRU00023"/>
    </source>
</evidence>
<dbReference type="InterPro" id="IPR036770">
    <property type="entry name" value="Ankyrin_rpt-contain_sf"/>
</dbReference>
<gene>
    <name evidence="3" type="ORF">BUALT_Bualt09G0040800</name>
</gene>
<dbReference type="Pfam" id="PF14223">
    <property type="entry name" value="Retrotran_gag_2"/>
    <property type="match status" value="1"/>
</dbReference>
<evidence type="ECO:0008006" key="5">
    <source>
        <dbReference type="Google" id="ProtNLM"/>
    </source>
</evidence>
<dbReference type="GO" id="GO:0016020">
    <property type="term" value="C:membrane"/>
    <property type="evidence" value="ECO:0007669"/>
    <property type="project" value="TreeGrafter"/>
</dbReference>
<sequence length="564" mass="63144">MASSNVNVADFVSVKPTLRYGKKYKLWKEQMLCLVESQGLLGFIDGETPPPPENAAAEEQKVWRRRDRLVKGWILGSVGEDALDAVVGLDTAMDVWLELEKIFSEKADESDNIDESQSSGTDSSEEEWGPSEVEVESSSPSAEHWHRRGGSEADTESSPPTPHGKGFNWNLALYRAALKGDWDTAEKMFQIDKDETKAIISSRLETVLHVSVGTGKANNFVRRLIEWMPNEALGMKDFEGDTALHYAARVGNKEAAIILVNREPNLQYITNKKDRLPVQLAAIYSHKDTLMYFISMSRPDVERSPFVGELGVRLLIAVIASQFLDVALDLVGNYPDLGTLENDGYSALATISGMNSAFPCGESFNWWQSLIYSCIPLKLSISRSDNTRSIAGDIENHSINAPMYIKSSWFDVTCGRIIPQVKGIAHKKLIHQQALELVKCLCRKLESLPHQQASTIYNHSIILAARVGIHEVVEVIIEMFPTSIFTDDSKTDSNIFLLAARNRFENVFNLIYRMSERKQQFYDSVDSCGNSLMHLCAKLGPPHKLNLVPGAALQMQREIQWFKV</sequence>
<dbReference type="Pfam" id="PF12796">
    <property type="entry name" value="Ank_2"/>
    <property type="match status" value="1"/>
</dbReference>
<reference evidence="3" key="1">
    <citation type="submission" date="2019-10" db="EMBL/GenBank/DDBJ databases">
        <authorList>
            <person name="Zhang R."/>
            <person name="Pan Y."/>
            <person name="Wang J."/>
            <person name="Ma R."/>
            <person name="Yu S."/>
        </authorList>
    </citation>
    <scope>NUCLEOTIDE SEQUENCE</scope>
    <source>
        <strain evidence="3">LA-IB0</strain>
        <tissue evidence="3">Leaf</tissue>
    </source>
</reference>
<dbReference type="Gene3D" id="1.25.40.20">
    <property type="entry name" value="Ankyrin repeat-containing domain"/>
    <property type="match status" value="1"/>
</dbReference>
<comment type="caution">
    <text evidence="3">The sequence shown here is derived from an EMBL/GenBank/DDBJ whole genome shotgun (WGS) entry which is preliminary data.</text>
</comment>
<dbReference type="PROSITE" id="PS50088">
    <property type="entry name" value="ANK_REPEAT"/>
    <property type="match status" value="1"/>
</dbReference>
<feature type="region of interest" description="Disordered" evidence="2">
    <location>
        <begin position="107"/>
        <end position="164"/>
    </location>
</feature>
<protein>
    <recommendedName>
        <fullName evidence="5">Ankyrin repeat-containing protein</fullName>
    </recommendedName>
</protein>
<dbReference type="InterPro" id="IPR002110">
    <property type="entry name" value="Ankyrin_rpt"/>
</dbReference>
<dbReference type="Proteomes" id="UP000826271">
    <property type="component" value="Unassembled WGS sequence"/>
</dbReference>
<dbReference type="EMBL" id="WHWC01000009">
    <property type="protein sequence ID" value="KAG8376224.1"/>
    <property type="molecule type" value="Genomic_DNA"/>
</dbReference>
<dbReference type="PROSITE" id="PS50297">
    <property type="entry name" value="ANK_REP_REGION"/>
    <property type="match status" value="1"/>
</dbReference>
<feature type="compositionally biased region" description="Acidic residues" evidence="2">
    <location>
        <begin position="123"/>
        <end position="135"/>
    </location>
</feature>
<dbReference type="SUPFAM" id="SSF48403">
    <property type="entry name" value="Ankyrin repeat"/>
    <property type="match status" value="1"/>
</dbReference>
<evidence type="ECO:0000313" key="3">
    <source>
        <dbReference type="EMBL" id="KAG8376224.1"/>
    </source>
</evidence>
<dbReference type="SMART" id="SM00248">
    <property type="entry name" value="ANK"/>
    <property type="match status" value="3"/>
</dbReference>
<proteinExistence type="predicted"/>